<dbReference type="NCBIfam" id="TIGR02473">
    <property type="entry name" value="flagell_FliJ"/>
    <property type="match status" value="1"/>
</dbReference>
<dbReference type="GO" id="GO:0009288">
    <property type="term" value="C:bacterial-type flagellum"/>
    <property type="evidence" value="ECO:0007669"/>
    <property type="project" value="InterPro"/>
</dbReference>
<keyword evidence="7" id="KW-1005">Bacterial flagellum biogenesis</keyword>
<organism evidence="12 13">
    <name type="scientific">Abyssobacteria bacterium (strain SURF_5)</name>
    <dbReference type="NCBI Taxonomy" id="2093360"/>
    <lineage>
        <taxon>Bacteria</taxon>
        <taxon>Pseudomonadati</taxon>
        <taxon>Candidatus Hydrogenedentota</taxon>
        <taxon>Candidatus Abyssobacteria</taxon>
    </lineage>
</organism>
<dbReference type="GO" id="GO:0044781">
    <property type="term" value="P:bacterial-type flagellum organization"/>
    <property type="evidence" value="ECO:0007669"/>
    <property type="project" value="UniProtKB-KW"/>
</dbReference>
<dbReference type="AlphaFoldDB" id="A0A3A4NIH4"/>
<feature type="coiled-coil region" evidence="11">
    <location>
        <begin position="74"/>
        <end position="121"/>
    </location>
</feature>
<dbReference type="EMBL" id="QZKU01000139">
    <property type="protein sequence ID" value="RJP14974.1"/>
    <property type="molecule type" value="Genomic_DNA"/>
</dbReference>
<dbReference type="InterPro" id="IPR012823">
    <property type="entry name" value="Flagell_FliJ"/>
</dbReference>
<evidence type="ECO:0000256" key="9">
    <source>
        <dbReference type="ARBA" id="ARBA00023136"/>
    </source>
</evidence>
<dbReference type="GO" id="GO:0006935">
    <property type="term" value="P:chemotaxis"/>
    <property type="evidence" value="ECO:0007669"/>
    <property type="project" value="UniProtKB-KW"/>
</dbReference>
<dbReference type="Proteomes" id="UP000265882">
    <property type="component" value="Unassembled WGS sequence"/>
</dbReference>
<protein>
    <recommendedName>
        <fullName evidence="3">Flagellar FliJ protein</fullName>
    </recommendedName>
</protein>
<dbReference type="Gene3D" id="1.10.287.1700">
    <property type="match status" value="1"/>
</dbReference>
<evidence type="ECO:0000256" key="8">
    <source>
        <dbReference type="ARBA" id="ARBA00022927"/>
    </source>
</evidence>
<evidence type="ECO:0000313" key="13">
    <source>
        <dbReference type="Proteomes" id="UP000265882"/>
    </source>
</evidence>
<accession>A0A3A4NIH4</accession>
<reference evidence="12 13" key="1">
    <citation type="journal article" date="2017" name="ISME J.">
        <title>Energy and carbon metabolisms in a deep terrestrial subsurface fluid microbial community.</title>
        <authorList>
            <person name="Momper L."/>
            <person name="Jungbluth S.P."/>
            <person name="Lee M.D."/>
            <person name="Amend J.P."/>
        </authorList>
    </citation>
    <scope>NUCLEOTIDE SEQUENCE [LARGE SCALE GENOMIC DNA]</scope>
    <source>
        <strain evidence="12">SURF_5</strain>
    </source>
</reference>
<name>A0A3A4NIH4_ABYX5</name>
<evidence type="ECO:0000256" key="4">
    <source>
        <dbReference type="ARBA" id="ARBA00022448"/>
    </source>
</evidence>
<keyword evidence="11" id="KW-0175">Coiled coil</keyword>
<evidence type="ECO:0000256" key="1">
    <source>
        <dbReference type="ARBA" id="ARBA00004413"/>
    </source>
</evidence>
<keyword evidence="5" id="KW-1003">Cell membrane</keyword>
<evidence type="ECO:0000256" key="7">
    <source>
        <dbReference type="ARBA" id="ARBA00022795"/>
    </source>
</evidence>
<keyword evidence="12" id="KW-0966">Cell projection</keyword>
<keyword evidence="10" id="KW-1006">Bacterial flagellum protein export</keyword>
<dbReference type="Pfam" id="PF02050">
    <property type="entry name" value="FliJ"/>
    <property type="match status" value="1"/>
</dbReference>
<sequence>MKAYRFRFEKLLKTKKIIVDDLAAKTARARKILLMEEKKLQQIRERHADCMDRLAALQTGEIDAYEIQRCHRYLQQLQQSLNHQTALVKEIELRVEMLRKMLVETEKEKKLLEKLDEKEREAYIRDFLKIEQKIIDEVGIGKFVQRTAYQHARFPQQA</sequence>
<evidence type="ECO:0000256" key="2">
    <source>
        <dbReference type="ARBA" id="ARBA00010004"/>
    </source>
</evidence>
<evidence type="ECO:0000256" key="6">
    <source>
        <dbReference type="ARBA" id="ARBA00022500"/>
    </source>
</evidence>
<keyword evidence="9" id="KW-0472">Membrane</keyword>
<comment type="caution">
    <text evidence="12">The sequence shown here is derived from an EMBL/GenBank/DDBJ whole genome shotgun (WGS) entry which is preliminary data.</text>
</comment>
<keyword evidence="4" id="KW-0813">Transport</keyword>
<keyword evidence="8" id="KW-0653">Protein transport</keyword>
<evidence type="ECO:0000256" key="11">
    <source>
        <dbReference type="SAM" id="Coils"/>
    </source>
</evidence>
<comment type="subcellular location">
    <subcellularLocation>
        <location evidence="1">Cell membrane</location>
        <topology evidence="1">Peripheral membrane protein</topology>
        <orientation evidence="1">Cytoplasmic side</orientation>
    </subcellularLocation>
</comment>
<evidence type="ECO:0000256" key="5">
    <source>
        <dbReference type="ARBA" id="ARBA00022475"/>
    </source>
</evidence>
<dbReference type="GO" id="GO:0071973">
    <property type="term" value="P:bacterial-type flagellum-dependent cell motility"/>
    <property type="evidence" value="ECO:0007669"/>
    <property type="project" value="InterPro"/>
</dbReference>
<dbReference type="GO" id="GO:0005886">
    <property type="term" value="C:plasma membrane"/>
    <property type="evidence" value="ECO:0007669"/>
    <property type="project" value="UniProtKB-SubCell"/>
</dbReference>
<dbReference type="InterPro" id="IPR053716">
    <property type="entry name" value="Flag_assembly_chemotaxis_eff"/>
</dbReference>
<keyword evidence="12" id="KW-0969">Cilium</keyword>
<keyword evidence="6" id="KW-0145">Chemotaxis</keyword>
<proteinExistence type="inferred from homology"/>
<evidence type="ECO:0000256" key="3">
    <source>
        <dbReference type="ARBA" id="ARBA00020392"/>
    </source>
</evidence>
<evidence type="ECO:0000313" key="12">
    <source>
        <dbReference type="EMBL" id="RJP14974.1"/>
    </source>
</evidence>
<evidence type="ECO:0000256" key="10">
    <source>
        <dbReference type="ARBA" id="ARBA00023225"/>
    </source>
</evidence>
<keyword evidence="12" id="KW-0282">Flagellum</keyword>
<comment type="similarity">
    <text evidence="2">Belongs to the FliJ family.</text>
</comment>
<dbReference type="GO" id="GO:0015031">
    <property type="term" value="P:protein transport"/>
    <property type="evidence" value="ECO:0007669"/>
    <property type="project" value="UniProtKB-KW"/>
</dbReference>
<gene>
    <name evidence="12" type="primary">fliJ</name>
    <name evidence="12" type="ORF">C4520_20590</name>
</gene>